<organism evidence="1 2">
    <name type="scientific">Streptosporangium vulgare</name>
    <dbReference type="NCBI Taxonomy" id="46190"/>
    <lineage>
        <taxon>Bacteria</taxon>
        <taxon>Bacillati</taxon>
        <taxon>Actinomycetota</taxon>
        <taxon>Actinomycetes</taxon>
        <taxon>Streptosporangiales</taxon>
        <taxon>Streptosporangiaceae</taxon>
        <taxon>Streptosporangium</taxon>
    </lineage>
</organism>
<name>A0ABV5TAL3_9ACTN</name>
<evidence type="ECO:0000313" key="2">
    <source>
        <dbReference type="Proteomes" id="UP001589610"/>
    </source>
</evidence>
<proteinExistence type="predicted"/>
<dbReference type="Gene3D" id="3.40.50.150">
    <property type="entry name" value="Vaccinia Virus protein VP39"/>
    <property type="match status" value="1"/>
</dbReference>
<dbReference type="RefSeq" id="WP_344746982.1">
    <property type="nucleotide sequence ID" value="NZ_BAAAWW010000112.1"/>
</dbReference>
<dbReference type="EMBL" id="JBHMBS010000004">
    <property type="protein sequence ID" value="MFB9676129.1"/>
    <property type="molecule type" value="Genomic_DNA"/>
</dbReference>
<dbReference type="InterPro" id="IPR029063">
    <property type="entry name" value="SAM-dependent_MTases_sf"/>
</dbReference>
<sequence length="178" mass="20208">MTTAGDRIRQCEKYIHRPRTPYRARKARYDATADQLFSAGISNRDILVDVGAGGTELDVCLRVDYGWRGRYVPVDGWLDGVDLEAWQPPRTFDWFACLEVLEHLRDPGRLVEALQDNATCGVVITTPNPEVWDVLAMDSTHLTPISQDMLREWGFRTTLHTFYGKYQDGITGLWTGAT</sequence>
<reference evidence="1 2" key="1">
    <citation type="submission" date="2024-09" db="EMBL/GenBank/DDBJ databases">
        <authorList>
            <person name="Sun Q."/>
            <person name="Mori K."/>
        </authorList>
    </citation>
    <scope>NUCLEOTIDE SEQUENCE [LARGE SCALE GENOMIC DNA]</scope>
    <source>
        <strain evidence="1 2">JCM 3028</strain>
    </source>
</reference>
<dbReference type="Proteomes" id="UP001589610">
    <property type="component" value="Unassembled WGS sequence"/>
</dbReference>
<gene>
    <name evidence="1" type="ORF">ACFFRH_11570</name>
</gene>
<dbReference type="SUPFAM" id="SSF53335">
    <property type="entry name" value="S-adenosyl-L-methionine-dependent methyltransferases"/>
    <property type="match status" value="1"/>
</dbReference>
<keyword evidence="2" id="KW-1185">Reference proteome</keyword>
<comment type="caution">
    <text evidence="1">The sequence shown here is derived from an EMBL/GenBank/DDBJ whole genome shotgun (WGS) entry which is preliminary data.</text>
</comment>
<evidence type="ECO:0008006" key="3">
    <source>
        <dbReference type="Google" id="ProtNLM"/>
    </source>
</evidence>
<evidence type="ECO:0000313" key="1">
    <source>
        <dbReference type="EMBL" id="MFB9676129.1"/>
    </source>
</evidence>
<protein>
    <recommendedName>
        <fullName evidence="3">Class I SAM-dependent methyltransferase</fullName>
    </recommendedName>
</protein>
<accession>A0ABV5TAL3</accession>